<organism evidence="2 3">
    <name type="scientific">Lipomyces starkeyi NRRL Y-11557</name>
    <dbReference type="NCBI Taxonomy" id="675824"/>
    <lineage>
        <taxon>Eukaryota</taxon>
        <taxon>Fungi</taxon>
        <taxon>Dikarya</taxon>
        <taxon>Ascomycota</taxon>
        <taxon>Saccharomycotina</taxon>
        <taxon>Lipomycetes</taxon>
        <taxon>Lipomycetales</taxon>
        <taxon>Lipomycetaceae</taxon>
        <taxon>Lipomyces</taxon>
    </lineage>
</organism>
<evidence type="ECO:0000313" key="3">
    <source>
        <dbReference type="Proteomes" id="UP000094385"/>
    </source>
</evidence>
<feature type="compositionally biased region" description="Polar residues" evidence="1">
    <location>
        <begin position="1"/>
        <end position="13"/>
    </location>
</feature>
<proteinExistence type="predicted"/>
<evidence type="ECO:0000313" key="2">
    <source>
        <dbReference type="EMBL" id="ODQ71784.1"/>
    </source>
</evidence>
<dbReference type="Proteomes" id="UP000094385">
    <property type="component" value="Unassembled WGS sequence"/>
</dbReference>
<evidence type="ECO:0000256" key="1">
    <source>
        <dbReference type="SAM" id="MobiDB-lite"/>
    </source>
</evidence>
<dbReference type="AlphaFoldDB" id="A0A1E3Q2Q8"/>
<dbReference type="EMBL" id="KV454297">
    <property type="protein sequence ID" value="ODQ71784.1"/>
    <property type="molecule type" value="Genomic_DNA"/>
</dbReference>
<gene>
    <name evidence="2" type="ORF">LIPSTDRAFT_5001</name>
</gene>
<keyword evidence="3" id="KW-1185">Reference proteome</keyword>
<name>A0A1E3Q2Q8_LIPST</name>
<sequence length="187" mass="20771">MDSSSESQNTQQRPLRAKRLDYHALNTGTDSEGDSDEGPRSRSRRRLEVSEASTAFSDDIISPDESASQVLASDADRDPSLSPVIQRKPIPPKSWVWQHFHITELETTYIYKATNKERPDKLIVCSRCSWSTTEAVLQGSSGNLSTHLSSRHGIRKSGAPALTASSDITSFLNRPSRTFYERGCSLI</sequence>
<feature type="region of interest" description="Disordered" evidence="1">
    <location>
        <begin position="1"/>
        <end position="88"/>
    </location>
</feature>
<protein>
    <submittedName>
        <fullName evidence="2">Uncharacterized protein</fullName>
    </submittedName>
</protein>
<reference evidence="2 3" key="1">
    <citation type="journal article" date="2016" name="Proc. Natl. Acad. Sci. U.S.A.">
        <title>Comparative genomics of biotechnologically important yeasts.</title>
        <authorList>
            <person name="Riley R."/>
            <person name="Haridas S."/>
            <person name="Wolfe K.H."/>
            <person name="Lopes M.R."/>
            <person name="Hittinger C.T."/>
            <person name="Goeker M."/>
            <person name="Salamov A.A."/>
            <person name="Wisecaver J.H."/>
            <person name="Long T.M."/>
            <person name="Calvey C.H."/>
            <person name="Aerts A.L."/>
            <person name="Barry K.W."/>
            <person name="Choi C."/>
            <person name="Clum A."/>
            <person name="Coughlan A.Y."/>
            <person name="Deshpande S."/>
            <person name="Douglass A.P."/>
            <person name="Hanson S.J."/>
            <person name="Klenk H.-P."/>
            <person name="LaButti K.M."/>
            <person name="Lapidus A."/>
            <person name="Lindquist E.A."/>
            <person name="Lipzen A.M."/>
            <person name="Meier-Kolthoff J.P."/>
            <person name="Ohm R.A."/>
            <person name="Otillar R.P."/>
            <person name="Pangilinan J.L."/>
            <person name="Peng Y."/>
            <person name="Rokas A."/>
            <person name="Rosa C.A."/>
            <person name="Scheuner C."/>
            <person name="Sibirny A.A."/>
            <person name="Slot J.C."/>
            <person name="Stielow J.B."/>
            <person name="Sun H."/>
            <person name="Kurtzman C.P."/>
            <person name="Blackwell M."/>
            <person name="Grigoriev I.V."/>
            <person name="Jeffries T.W."/>
        </authorList>
    </citation>
    <scope>NUCLEOTIDE SEQUENCE [LARGE SCALE GENOMIC DNA]</scope>
    <source>
        <strain evidence="2 3">NRRL Y-11557</strain>
    </source>
</reference>
<accession>A0A1E3Q2Q8</accession>